<dbReference type="RefSeq" id="WP_254011489.1">
    <property type="nucleotide sequence ID" value="NZ_JAMZMM010000069.1"/>
</dbReference>
<evidence type="ECO:0000313" key="1">
    <source>
        <dbReference type="EMBL" id="MCP2728694.1"/>
    </source>
</evidence>
<comment type="caution">
    <text evidence="1">The sequence shown here is derived from an EMBL/GenBank/DDBJ whole genome shotgun (WGS) entry which is preliminary data.</text>
</comment>
<organism evidence="1 2">
    <name type="scientific">Limnofasciculus baicalensis BBK-W-15</name>
    <dbReference type="NCBI Taxonomy" id="2699891"/>
    <lineage>
        <taxon>Bacteria</taxon>
        <taxon>Bacillati</taxon>
        <taxon>Cyanobacteriota</taxon>
        <taxon>Cyanophyceae</taxon>
        <taxon>Coleofasciculales</taxon>
        <taxon>Coleofasciculaceae</taxon>
        <taxon>Limnofasciculus</taxon>
        <taxon>Limnofasciculus baicalensis</taxon>
    </lineage>
</organism>
<dbReference type="EMBL" id="JAMZMM010000069">
    <property type="protein sequence ID" value="MCP2728694.1"/>
    <property type="molecule type" value="Genomic_DNA"/>
</dbReference>
<protein>
    <submittedName>
        <fullName evidence="1">Uncharacterized protein</fullName>
    </submittedName>
</protein>
<sequence>MNAEIIGEHYQIQQQLGKQTGRRTLLVRDMRNQELAVIKLLLFGSNFQWQDLKPKGWAD</sequence>
<proteinExistence type="predicted"/>
<name>A0AAE3GR44_9CYAN</name>
<accession>A0AAE3GR44</accession>
<dbReference type="Proteomes" id="UP001204953">
    <property type="component" value="Unassembled WGS sequence"/>
</dbReference>
<keyword evidence="2" id="KW-1185">Reference proteome</keyword>
<reference evidence="1" key="1">
    <citation type="submission" date="2022-06" db="EMBL/GenBank/DDBJ databases">
        <title>New cyanobacteria of genus Symplocastrum in benthos of Lake Baikal.</title>
        <authorList>
            <person name="Sorokovikova E."/>
            <person name="Tikhonova I."/>
            <person name="Krasnopeev A."/>
            <person name="Evseev P."/>
            <person name="Gladkikh A."/>
            <person name="Belykh O."/>
        </authorList>
    </citation>
    <scope>NUCLEOTIDE SEQUENCE</scope>
    <source>
        <strain evidence="1">BBK-W-15</strain>
    </source>
</reference>
<evidence type="ECO:0000313" key="2">
    <source>
        <dbReference type="Proteomes" id="UP001204953"/>
    </source>
</evidence>
<gene>
    <name evidence="1" type="ORF">NJ959_09455</name>
</gene>
<dbReference type="AlphaFoldDB" id="A0AAE3GR44"/>